<sequence length="232" mass="24149">MAAVSADPGAGQLPQPPELPQMDPVAQRIAKTFDARAAGYDSDQSIHGPMADALLARAAPAAGERVLDLACGTGLVALAAAAAVGSSGRVVGVDLSGAMLQQASLFLDFGTFCDVAARHGLVIPDPCARLGSRKLVQDALAAAGFSRVQVDEERQERWHKAGSPQEYAEKMWLFSATGNPHNPVDETVLPPPALAALRAEVVAVIARGAAERFEEGRGVMSPCTLLHVLARP</sequence>
<dbReference type="GeneID" id="25736535"/>
<gene>
    <name evidence="3" type="ORF">MNEG_3657</name>
</gene>
<name>A0A0D2MNL9_9CHLO</name>
<feature type="domain" description="Methyltransferase" evidence="2">
    <location>
        <begin position="66"/>
        <end position="104"/>
    </location>
</feature>
<dbReference type="KEGG" id="mng:MNEG_3657"/>
<dbReference type="Pfam" id="PF13649">
    <property type="entry name" value="Methyltransf_25"/>
    <property type="match status" value="1"/>
</dbReference>
<organism evidence="3 4">
    <name type="scientific">Monoraphidium neglectum</name>
    <dbReference type="NCBI Taxonomy" id="145388"/>
    <lineage>
        <taxon>Eukaryota</taxon>
        <taxon>Viridiplantae</taxon>
        <taxon>Chlorophyta</taxon>
        <taxon>core chlorophytes</taxon>
        <taxon>Chlorophyceae</taxon>
        <taxon>CS clade</taxon>
        <taxon>Sphaeropleales</taxon>
        <taxon>Selenastraceae</taxon>
        <taxon>Monoraphidium</taxon>
    </lineage>
</organism>
<reference evidence="3 4" key="1">
    <citation type="journal article" date="2013" name="BMC Genomics">
        <title>Reconstruction of the lipid metabolism for the microalga Monoraphidium neglectum from its genome sequence reveals characteristics suitable for biofuel production.</title>
        <authorList>
            <person name="Bogen C."/>
            <person name="Al-Dilaimi A."/>
            <person name="Albersmeier A."/>
            <person name="Wichmann J."/>
            <person name="Grundmann M."/>
            <person name="Rupp O."/>
            <person name="Lauersen K.J."/>
            <person name="Blifernez-Klassen O."/>
            <person name="Kalinowski J."/>
            <person name="Goesmann A."/>
            <person name="Mussgnug J.H."/>
            <person name="Kruse O."/>
        </authorList>
    </citation>
    <scope>NUCLEOTIDE SEQUENCE [LARGE SCALE GENOMIC DNA]</scope>
    <source>
        <strain evidence="3 4">SAG 48.87</strain>
    </source>
</reference>
<dbReference type="AlphaFoldDB" id="A0A0D2MNL9"/>
<dbReference type="RefSeq" id="XP_013903319.1">
    <property type="nucleotide sequence ID" value="XM_014047865.1"/>
</dbReference>
<accession>A0A0D2MNL9</accession>
<evidence type="ECO:0000259" key="2">
    <source>
        <dbReference type="Pfam" id="PF13649"/>
    </source>
</evidence>
<keyword evidence="4" id="KW-1185">Reference proteome</keyword>
<feature type="region of interest" description="Disordered" evidence="1">
    <location>
        <begin position="1"/>
        <end position="21"/>
    </location>
</feature>
<dbReference type="EMBL" id="KK100689">
    <property type="protein sequence ID" value="KIZ04300.1"/>
    <property type="molecule type" value="Genomic_DNA"/>
</dbReference>
<dbReference type="Proteomes" id="UP000054498">
    <property type="component" value="Unassembled WGS sequence"/>
</dbReference>
<dbReference type="InterPro" id="IPR029063">
    <property type="entry name" value="SAM-dependent_MTases_sf"/>
</dbReference>
<evidence type="ECO:0000256" key="1">
    <source>
        <dbReference type="SAM" id="MobiDB-lite"/>
    </source>
</evidence>
<protein>
    <recommendedName>
        <fullName evidence="2">Methyltransferase domain-containing protein</fullName>
    </recommendedName>
</protein>
<dbReference type="InterPro" id="IPR041698">
    <property type="entry name" value="Methyltransf_25"/>
</dbReference>
<dbReference type="SUPFAM" id="SSF53335">
    <property type="entry name" value="S-adenosyl-L-methionine-dependent methyltransferases"/>
    <property type="match status" value="1"/>
</dbReference>
<evidence type="ECO:0000313" key="4">
    <source>
        <dbReference type="Proteomes" id="UP000054498"/>
    </source>
</evidence>
<dbReference type="STRING" id="145388.A0A0D2MNL9"/>
<evidence type="ECO:0000313" key="3">
    <source>
        <dbReference type="EMBL" id="KIZ04300.1"/>
    </source>
</evidence>
<dbReference type="Gene3D" id="3.40.50.150">
    <property type="entry name" value="Vaccinia Virus protein VP39"/>
    <property type="match status" value="1"/>
</dbReference>
<proteinExistence type="predicted"/>